<dbReference type="InterPro" id="IPR006311">
    <property type="entry name" value="TAT_signal"/>
</dbReference>
<dbReference type="GO" id="GO:1904680">
    <property type="term" value="F:peptide transmembrane transporter activity"/>
    <property type="evidence" value="ECO:0007669"/>
    <property type="project" value="TreeGrafter"/>
</dbReference>
<dbReference type="InterPro" id="IPR039424">
    <property type="entry name" value="SBP_5"/>
</dbReference>
<dbReference type="GO" id="GO:0030313">
    <property type="term" value="C:cell envelope"/>
    <property type="evidence" value="ECO:0007669"/>
    <property type="project" value="UniProtKB-SubCell"/>
</dbReference>
<feature type="compositionally biased region" description="Low complexity" evidence="5">
    <location>
        <begin position="36"/>
        <end position="48"/>
    </location>
</feature>
<comment type="caution">
    <text evidence="7">The sequence shown here is derived from an EMBL/GenBank/DDBJ whole genome shotgun (WGS) entry which is preliminary data.</text>
</comment>
<dbReference type="Gene3D" id="3.10.105.10">
    <property type="entry name" value="Dipeptide-binding Protein, Domain 3"/>
    <property type="match status" value="1"/>
</dbReference>
<evidence type="ECO:0000256" key="5">
    <source>
        <dbReference type="SAM" id="MobiDB-lite"/>
    </source>
</evidence>
<comment type="subcellular location">
    <subcellularLocation>
        <location evidence="1">Cell envelope</location>
    </subcellularLocation>
</comment>
<evidence type="ECO:0000313" key="8">
    <source>
        <dbReference type="Proteomes" id="UP000331127"/>
    </source>
</evidence>
<dbReference type="Gene3D" id="3.40.190.10">
    <property type="entry name" value="Periplasmic binding protein-like II"/>
    <property type="match status" value="1"/>
</dbReference>
<evidence type="ECO:0000259" key="6">
    <source>
        <dbReference type="Pfam" id="PF00496"/>
    </source>
</evidence>
<dbReference type="GO" id="GO:0043190">
    <property type="term" value="C:ATP-binding cassette (ABC) transporter complex"/>
    <property type="evidence" value="ECO:0007669"/>
    <property type="project" value="InterPro"/>
</dbReference>
<gene>
    <name evidence="7" type="ORF">Amac_083330</name>
</gene>
<dbReference type="InterPro" id="IPR030678">
    <property type="entry name" value="Peptide/Ni-bd"/>
</dbReference>
<dbReference type="Proteomes" id="UP000331127">
    <property type="component" value="Unassembled WGS sequence"/>
</dbReference>
<dbReference type="PANTHER" id="PTHR30290">
    <property type="entry name" value="PERIPLASMIC BINDING COMPONENT OF ABC TRANSPORTER"/>
    <property type="match status" value="1"/>
</dbReference>
<dbReference type="CDD" id="cd08503">
    <property type="entry name" value="PBP2_NikA_DppA_OppA_like_17"/>
    <property type="match status" value="1"/>
</dbReference>
<evidence type="ECO:0000256" key="4">
    <source>
        <dbReference type="ARBA" id="ARBA00022729"/>
    </source>
</evidence>
<keyword evidence="8" id="KW-1185">Reference proteome</keyword>
<reference evidence="7 8" key="1">
    <citation type="submission" date="2019-10" db="EMBL/GenBank/DDBJ databases">
        <title>Whole genome shotgun sequence of Acrocarpospora macrocephala NBRC 16266.</title>
        <authorList>
            <person name="Ichikawa N."/>
            <person name="Kimura A."/>
            <person name="Kitahashi Y."/>
            <person name="Komaki H."/>
            <person name="Oguchi A."/>
        </authorList>
    </citation>
    <scope>NUCLEOTIDE SEQUENCE [LARGE SCALE GENOMIC DNA]</scope>
    <source>
        <strain evidence="7 8">NBRC 16266</strain>
    </source>
</reference>
<dbReference type="RefSeq" id="WP_155359901.1">
    <property type="nucleotide sequence ID" value="NZ_BAAAHL010000007.1"/>
</dbReference>
<dbReference type="SUPFAM" id="SSF53850">
    <property type="entry name" value="Periplasmic binding protein-like II"/>
    <property type="match status" value="1"/>
</dbReference>
<protein>
    <submittedName>
        <fullName evidence="7">Peptide ABC transporter substrate-binding protein</fullName>
    </submittedName>
</protein>
<dbReference type="EMBL" id="BLAE01000064">
    <property type="protein sequence ID" value="GES14736.1"/>
    <property type="molecule type" value="Genomic_DNA"/>
</dbReference>
<comment type="similarity">
    <text evidence="2">Belongs to the bacterial solute-binding protein 5 family.</text>
</comment>
<dbReference type="AlphaFoldDB" id="A0A5M3X236"/>
<dbReference type="OrthoDB" id="9046151at2"/>
<keyword evidence="4" id="KW-0732">Signal</keyword>
<dbReference type="GO" id="GO:0042597">
    <property type="term" value="C:periplasmic space"/>
    <property type="evidence" value="ECO:0007669"/>
    <property type="project" value="UniProtKB-ARBA"/>
</dbReference>
<keyword evidence="3" id="KW-0813">Transport</keyword>
<accession>A0A5M3X236</accession>
<proteinExistence type="inferred from homology"/>
<evidence type="ECO:0000256" key="2">
    <source>
        <dbReference type="ARBA" id="ARBA00005695"/>
    </source>
</evidence>
<dbReference type="GO" id="GO:0015833">
    <property type="term" value="P:peptide transport"/>
    <property type="evidence" value="ECO:0007669"/>
    <property type="project" value="TreeGrafter"/>
</dbReference>
<dbReference type="InterPro" id="IPR000914">
    <property type="entry name" value="SBP_5_dom"/>
</dbReference>
<dbReference type="PANTHER" id="PTHR30290:SF10">
    <property type="entry name" value="PERIPLASMIC OLIGOPEPTIDE-BINDING PROTEIN-RELATED"/>
    <property type="match status" value="1"/>
</dbReference>
<organism evidence="7 8">
    <name type="scientific">Acrocarpospora macrocephala</name>
    <dbReference type="NCBI Taxonomy" id="150177"/>
    <lineage>
        <taxon>Bacteria</taxon>
        <taxon>Bacillati</taxon>
        <taxon>Actinomycetota</taxon>
        <taxon>Actinomycetes</taxon>
        <taxon>Streptosporangiales</taxon>
        <taxon>Streptosporangiaceae</taxon>
        <taxon>Acrocarpospora</taxon>
    </lineage>
</organism>
<name>A0A5M3X236_9ACTN</name>
<feature type="region of interest" description="Disordered" evidence="5">
    <location>
        <begin position="36"/>
        <end position="67"/>
    </location>
</feature>
<evidence type="ECO:0000313" key="7">
    <source>
        <dbReference type="EMBL" id="GES14736.1"/>
    </source>
</evidence>
<feature type="domain" description="Solute-binding protein family 5" evidence="6">
    <location>
        <begin position="98"/>
        <end position="423"/>
    </location>
</feature>
<dbReference type="PROSITE" id="PS51318">
    <property type="entry name" value="TAT"/>
    <property type="match status" value="1"/>
</dbReference>
<dbReference type="Pfam" id="PF00496">
    <property type="entry name" value="SBP_bac_5"/>
    <property type="match status" value="1"/>
</dbReference>
<dbReference type="PIRSF" id="PIRSF002741">
    <property type="entry name" value="MppA"/>
    <property type="match status" value="1"/>
</dbReference>
<sequence>MDDPGNAVLTRLPGLSRRVFIGGAALTALLAACGTGTTAQTTPTTEPAKTPKRGGVLKAGSPPPPTKVDPVTMYDGTAIAIVQLVADYLIWLDKDFTLEPRLAEKWETTDGGTTWTFTIRQGVTFSDGTPLDAETVKASFDRLLDPDSKSAALSAFDGVLKAGGVAAPDTHTVTFTLERAFSDFPYLVSAGNYNALILKKDYTGGGDIIGTGPFTLTTYDVSTGAVFTRNPTYWQEGKPYLDGVEIKFYADDQADLLALQSGEIDAQILSRPQLVGPLKGAGDIVVDQVPGTGLTAFTLRTDQPPFDRKENRQAVAYALDRPGVNTTIYDGVGALGNDHLFAALFPAAPTDIPQRAKDPAKVAELLGGQKLSFDLTFDPPSKDLALTLQNQLKQAGIEVQLDQRTSADFYGGDQEKDTPWLFTAANLVGWAGRAVPSQFIIPMVRSDGVWNGSKYANPALDEAAQAYDAATTEEDRRAQAAIIATALHEDVPVIISVWAGTVRAYNGTKFAGVQAHPASYVDFSEVTAL</sequence>
<evidence type="ECO:0000256" key="3">
    <source>
        <dbReference type="ARBA" id="ARBA00022448"/>
    </source>
</evidence>
<evidence type="ECO:0000256" key="1">
    <source>
        <dbReference type="ARBA" id="ARBA00004196"/>
    </source>
</evidence>